<organism evidence="2">
    <name type="scientific">bioreactor metagenome</name>
    <dbReference type="NCBI Taxonomy" id="1076179"/>
    <lineage>
        <taxon>unclassified sequences</taxon>
        <taxon>metagenomes</taxon>
        <taxon>ecological metagenomes</taxon>
    </lineage>
</organism>
<gene>
    <name evidence="2" type="ORF">SDC9_165937</name>
</gene>
<evidence type="ECO:0000256" key="1">
    <source>
        <dbReference type="SAM" id="Phobius"/>
    </source>
</evidence>
<keyword evidence="1" id="KW-0812">Transmembrane</keyword>
<name>A0A645FVU7_9ZZZZ</name>
<reference evidence="2" key="1">
    <citation type="submission" date="2019-08" db="EMBL/GenBank/DDBJ databases">
        <authorList>
            <person name="Kucharzyk K."/>
            <person name="Murdoch R.W."/>
            <person name="Higgins S."/>
            <person name="Loffler F."/>
        </authorList>
    </citation>
    <scope>NUCLEOTIDE SEQUENCE</scope>
</reference>
<comment type="caution">
    <text evidence="2">The sequence shown here is derived from an EMBL/GenBank/DDBJ whole genome shotgun (WGS) entry which is preliminary data.</text>
</comment>
<accession>A0A645FVU7</accession>
<keyword evidence="1" id="KW-1133">Transmembrane helix</keyword>
<dbReference type="AlphaFoldDB" id="A0A645FVU7"/>
<proteinExistence type="predicted"/>
<dbReference type="EMBL" id="VSSQ01065940">
    <property type="protein sequence ID" value="MPN18577.1"/>
    <property type="molecule type" value="Genomic_DNA"/>
</dbReference>
<sequence length="175" mass="20832">MDLINEKDDAAVALLHFFQYRFQAFLKFSAVLGSRNQRAHIQRKDRFILKVVRHVFFHDPLGQPFHDSSLADTRFSDQDRIVFGFARQNADNIPDLFIPADNRILFPAPYRLHKIYAIFFQGFILIFLILRSHALSPSHVLYFFGDHFFRQALFFQEFGQRMVFQCHQAQKHRIR</sequence>
<feature type="transmembrane region" description="Helical" evidence="1">
    <location>
        <begin position="115"/>
        <end position="134"/>
    </location>
</feature>
<evidence type="ECO:0000313" key="2">
    <source>
        <dbReference type="EMBL" id="MPN18577.1"/>
    </source>
</evidence>
<dbReference type="AntiFam" id="ANF00007">
    <property type="entry name" value="Shadow ORF (opposite clpB)"/>
</dbReference>
<keyword evidence="1" id="KW-0472">Membrane</keyword>
<protein>
    <submittedName>
        <fullName evidence="2">Uncharacterized protein</fullName>
    </submittedName>
</protein>